<organism evidence="1 2">
    <name type="scientific">Paucimonas lemoignei</name>
    <name type="common">Pseudomonas lemoignei</name>
    <dbReference type="NCBI Taxonomy" id="29443"/>
    <lineage>
        <taxon>Bacteria</taxon>
        <taxon>Pseudomonadati</taxon>
        <taxon>Pseudomonadota</taxon>
        <taxon>Betaproteobacteria</taxon>
        <taxon>Burkholderiales</taxon>
        <taxon>Burkholderiaceae</taxon>
        <taxon>Paucimonas</taxon>
    </lineage>
</organism>
<comment type="caution">
    <text evidence="1">The sequence shown here is derived from an EMBL/GenBank/DDBJ whole genome shotgun (WGS) entry which is preliminary data.</text>
</comment>
<dbReference type="Proteomes" id="UP000295382">
    <property type="component" value="Unassembled WGS sequence"/>
</dbReference>
<proteinExistence type="predicted"/>
<protein>
    <submittedName>
        <fullName evidence="1">Uncharacterized protein</fullName>
    </submittedName>
</protein>
<dbReference type="AlphaFoldDB" id="A0A4R3HZ38"/>
<name>A0A4R3HZ38_PAULE</name>
<sequence length="74" mass="8056">MKLCDVQVIYPAPEDAALNEDAPCYRNIVCETDLEAEVIAANLHDQAHRRWAGAEFVVVSCKTVLCPSALPEAA</sequence>
<reference evidence="1 2" key="1">
    <citation type="submission" date="2019-03" db="EMBL/GenBank/DDBJ databases">
        <title>Genomic Encyclopedia of Type Strains, Phase IV (KMG-IV): sequencing the most valuable type-strain genomes for metagenomic binning, comparative biology and taxonomic classification.</title>
        <authorList>
            <person name="Goeker M."/>
        </authorList>
    </citation>
    <scope>NUCLEOTIDE SEQUENCE [LARGE SCALE GENOMIC DNA]</scope>
    <source>
        <strain evidence="1 2">DSM 7445</strain>
    </source>
</reference>
<dbReference type="RefSeq" id="WP_132257574.1">
    <property type="nucleotide sequence ID" value="NZ_SLZQ01000002.1"/>
</dbReference>
<accession>A0A4R3HZ38</accession>
<evidence type="ECO:0000313" key="2">
    <source>
        <dbReference type="Proteomes" id="UP000295382"/>
    </source>
</evidence>
<dbReference type="EMBL" id="SLZQ01000002">
    <property type="protein sequence ID" value="TCS38502.1"/>
    <property type="molecule type" value="Genomic_DNA"/>
</dbReference>
<evidence type="ECO:0000313" key="1">
    <source>
        <dbReference type="EMBL" id="TCS38502.1"/>
    </source>
</evidence>
<keyword evidence="2" id="KW-1185">Reference proteome</keyword>
<gene>
    <name evidence="1" type="ORF">EDC30_102241</name>
</gene>